<dbReference type="PROSITE" id="PS50005">
    <property type="entry name" value="TPR"/>
    <property type="match status" value="2"/>
</dbReference>
<proteinExistence type="predicted"/>
<name>A0A4C1V3X5_EUMVA</name>
<dbReference type="PANTHER" id="PTHR44809:SF1">
    <property type="entry name" value="PROTEIN O-MANNOSYL-TRANSFERASE TMTC1"/>
    <property type="match status" value="1"/>
</dbReference>
<keyword evidence="4" id="KW-1185">Reference proteome</keyword>
<dbReference type="InterPro" id="IPR052943">
    <property type="entry name" value="TMTC_O-mannosyl-trnsfr"/>
</dbReference>
<evidence type="ECO:0000256" key="1">
    <source>
        <dbReference type="PROSITE-ProRule" id="PRU00339"/>
    </source>
</evidence>
<feature type="repeat" description="TPR" evidence="1">
    <location>
        <begin position="80"/>
        <end position="113"/>
    </location>
</feature>
<dbReference type="SUPFAM" id="SSF48452">
    <property type="entry name" value="TPR-like"/>
    <property type="match status" value="1"/>
</dbReference>
<comment type="caution">
    <text evidence="3">The sequence shown here is derived from an EMBL/GenBank/DDBJ whole genome shotgun (WGS) entry which is preliminary data.</text>
</comment>
<dbReference type="EMBL" id="BGZK01000267">
    <property type="protein sequence ID" value="GBP32935.1"/>
    <property type="molecule type" value="Genomic_DNA"/>
</dbReference>
<organism evidence="3 4">
    <name type="scientific">Eumeta variegata</name>
    <name type="common">Bagworm moth</name>
    <name type="synonym">Eumeta japonica</name>
    <dbReference type="NCBI Taxonomy" id="151549"/>
    <lineage>
        <taxon>Eukaryota</taxon>
        <taxon>Metazoa</taxon>
        <taxon>Ecdysozoa</taxon>
        <taxon>Arthropoda</taxon>
        <taxon>Hexapoda</taxon>
        <taxon>Insecta</taxon>
        <taxon>Pterygota</taxon>
        <taxon>Neoptera</taxon>
        <taxon>Endopterygota</taxon>
        <taxon>Lepidoptera</taxon>
        <taxon>Glossata</taxon>
        <taxon>Ditrysia</taxon>
        <taxon>Tineoidea</taxon>
        <taxon>Psychidae</taxon>
        <taxon>Oiketicinae</taxon>
        <taxon>Eumeta</taxon>
    </lineage>
</organism>
<dbReference type="InterPro" id="IPR019734">
    <property type="entry name" value="TPR_rpt"/>
</dbReference>
<accession>A0A4C1V3X5</accession>
<dbReference type="Gene3D" id="1.25.40.10">
    <property type="entry name" value="Tetratricopeptide repeat domain"/>
    <property type="match status" value="2"/>
</dbReference>
<dbReference type="Pfam" id="PF13181">
    <property type="entry name" value="TPR_8"/>
    <property type="match status" value="1"/>
</dbReference>
<protein>
    <submittedName>
        <fullName evidence="3">Transmembrane and TPR repeat-containing protein 1</fullName>
    </submittedName>
</protein>
<keyword evidence="1" id="KW-0802">TPR repeat</keyword>
<dbReference type="Proteomes" id="UP000299102">
    <property type="component" value="Unassembled WGS sequence"/>
</dbReference>
<dbReference type="Pfam" id="PF13414">
    <property type="entry name" value="TPR_11"/>
    <property type="match status" value="1"/>
</dbReference>
<evidence type="ECO:0000256" key="2">
    <source>
        <dbReference type="SAM" id="MobiDB-lite"/>
    </source>
</evidence>
<feature type="compositionally biased region" description="Basic and acidic residues" evidence="2">
    <location>
        <begin position="264"/>
        <end position="283"/>
    </location>
</feature>
<dbReference type="InterPro" id="IPR011990">
    <property type="entry name" value="TPR-like_helical_dom_sf"/>
</dbReference>
<feature type="region of interest" description="Disordered" evidence="2">
    <location>
        <begin position="262"/>
        <end position="283"/>
    </location>
</feature>
<dbReference type="OrthoDB" id="1658288at2759"/>
<sequence length="324" mass="37211">MIRCRADLATLPQNAKLHYNFANFLRESEQQEGAIEHYKEALRLWPTYASAHNNLGTLVAQNDDAEYHFLQAIKFNRYHLNAHYNLGKLYKKSGKVTEAMNMFDECVWLEPRFVQAYVELLTMKPDSERHGLLKSWSSLNPATGSTTCCLPAAASKFYLQAVQLSFQHRNVISKPLRGDLVAIRSTALVLRDLGQKSRILQLLTRWHTWRRGAPSAAAHVYMREWRLRVELAGRAQAYSQATSNPVRTRRCFDHSQLTVATKWPEQEKRTSQEEKHKNNEMNRVINDDVKQLLSSNWLVMAQETIDMGWILGSDSGAGRNAPRL</sequence>
<evidence type="ECO:0000313" key="4">
    <source>
        <dbReference type="Proteomes" id="UP000299102"/>
    </source>
</evidence>
<dbReference type="PANTHER" id="PTHR44809">
    <property type="match status" value="1"/>
</dbReference>
<keyword evidence="3" id="KW-0472">Membrane</keyword>
<evidence type="ECO:0000313" key="3">
    <source>
        <dbReference type="EMBL" id="GBP32935.1"/>
    </source>
</evidence>
<feature type="repeat" description="TPR" evidence="1">
    <location>
        <begin position="15"/>
        <end position="48"/>
    </location>
</feature>
<dbReference type="AlphaFoldDB" id="A0A4C1V3X5"/>
<dbReference type="STRING" id="151549.A0A4C1V3X5"/>
<reference evidence="3 4" key="1">
    <citation type="journal article" date="2019" name="Commun. Biol.">
        <title>The bagworm genome reveals a unique fibroin gene that provides high tensile strength.</title>
        <authorList>
            <person name="Kono N."/>
            <person name="Nakamura H."/>
            <person name="Ohtoshi R."/>
            <person name="Tomita M."/>
            <person name="Numata K."/>
            <person name="Arakawa K."/>
        </authorList>
    </citation>
    <scope>NUCLEOTIDE SEQUENCE [LARGE SCALE GENOMIC DNA]</scope>
</reference>
<dbReference type="SMART" id="SM00028">
    <property type="entry name" value="TPR"/>
    <property type="match status" value="3"/>
</dbReference>
<gene>
    <name evidence="3" type="primary">Tmtc1</name>
    <name evidence="3" type="ORF">EVAR_20113_1</name>
</gene>
<keyword evidence="3" id="KW-0812">Transmembrane</keyword>